<organism evidence="8 9">
    <name type="scientific">Bordetella genomosp. 4</name>
    <dbReference type="NCBI Taxonomy" id="463044"/>
    <lineage>
        <taxon>Bacteria</taxon>
        <taxon>Pseudomonadati</taxon>
        <taxon>Pseudomonadota</taxon>
        <taxon>Betaproteobacteria</taxon>
        <taxon>Burkholderiales</taxon>
        <taxon>Alcaligenaceae</taxon>
        <taxon>Bordetella</taxon>
    </lineage>
</organism>
<dbReference type="EMBL" id="NEVQ01000009">
    <property type="protein sequence ID" value="OZI58262.1"/>
    <property type="molecule type" value="Genomic_DNA"/>
</dbReference>
<evidence type="ECO:0000259" key="7">
    <source>
        <dbReference type="SMART" id="SM00072"/>
    </source>
</evidence>
<evidence type="ECO:0000256" key="5">
    <source>
        <dbReference type="ARBA" id="ARBA00022840"/>
    </source>
</evidence>
<dbReference type="RefSeq" id="WP_094821515.1">
    <property type="nucleotide sequence ID" value="NZ_NEVO01000008.1"/>
</dbReference>
<dbReference type="NCBIfam" id="TIGR02322">
    <property type="entry name" value="phosphon_PhnN"/>
    <property type="match status" value="1"/>
</dbReference>
<keyword evidence="8" id="KW-0418">Kinase</keyword>
<dbReference type="HAMAP" id="MF_00836">
    <property type="entry name" value="PhnN"/>
    <property type="match status" value="1"/>
</dbReference>
<dbReference type="InterPro" id="IPR008145">
    <property type="entry name" value="GK/Ca_channel_bsu"/>
</dbReference>
<reference evidence="8 9" key="1">
    <citation type="submission" date="2017-05" db="EMBL/GenBank/DDBJ databases">
        <title>Complete and WGS of Bordetella genogroups.</title>
        <authorList>
            <person name="Spilker T."/>
            <person name="LiPuma J."/>
        </authorList>
    </citation>
    <scope>NUCLEOTIDE SEQUENCE [LARGE SCALE GENOMIC DNA]</scope>
    <source>
        <strain evidence="8 9">AU9919</strain>
    </source>
</reference>
<dbReference type="GO" id="GO:0019634">
    <property type="term" value="P:organic phosphonate metabolic process"/>
    <property type="evidence" value="ECO:0007669"/>
    <property type="project" value="UniProtKB-UniRule"/>
</dbReference>
<name>A0A261UA31_9BORD</name>
<evidence type="ECO:0000256" key="2">
    <source>
        <dbReference type="ARBA" id="ARBA00005069"/>
    </source>
</evidence>
<keyword evidence="3 6" id="KW-0808">Transferase</keyword>
<protein>
    <recommendedName>
        <fullName evidence="6">Ribose 1,5-bisphosphate phosphokinase PhnN</fullName>
        <ecNumber evidence="6">2.7.4.23</ecNumber>
    </recommendedName>
    <alternativeName>
        <fullName evidence="6">Ribose 1,5-bisphosphokinase</fullName>
    </alternativeName>
</protein>
<keyword evidence="9" id="KW-1185">Reference proteome</keyword>
<comment type="pathway">
    <text evidence="2 6">Metabolic intermediate biosynthesis; 5-phospho-alpha-D-ribose 1-diphosphate biosynthesis; 5-phospho-alpha-D-ribose 1-diphosphate from D-ribose 5-phosphate (route II): step 3/3.</text>
</comment>
<comment type="caution">
    <text evidence="6">Lacks conserved residue(s) required for the propagation of feature annotation.</text>
</comment>
<dbReference type="InterPro" id="IPR012699">
    <property type="entry name" value="PhnN"/>
</dbReference>
<accession>A0A261UA31</accession>
<dbReference type="GO" id="GO:0005829">
    <property type="term" value="C:cytosol"/>
    <property type="evidence" value="ECO:0007669"/>
    <property type="project" value="TreeGrafter"/>
</dbReference>
<dbReference type="PANTHER" id="PTHR23117:SF8">
    <property type="entry name" value="RIBOSE 1,5-BISPHOSPHATE PHOSPHOKINASE PHNN"/>
    <property type="match status" value="1"/>
</dbReference>
<gene>
    <name evidence="6" type="primary">phnN</name>
    <name evidence="8" type="ORF">CAL20_06825</name>
</gene>
<evidence type="ECO:0000313" key="8">
    <source>
        <dbReference type="EMBL" id="OZI58262.1"/>
    </source>
</evidence>
<comment type="caution">
    <text evidence="8">The sequence shown here is derived from an EMBL/GenBank/DDBJ whole genome shotgun (WGS) entry which is preliminary data.</text>
</comment>
<dbReference type="SMART" id="SM00072">
    <property type="entry name" value="GuKc"/>
    <property type="match status" value="1"/>
</dbReference>
<dbReference type="Proteomes" id="UP000216885">
    <property type="component" value="Unassembled WGS sequence"/>
</dbReference>
<feature type="domain" description="Guanylate kinase/L-type calcium channel beta subunit" evidence="7">
    <location>
        <begin position="21"/>
        <end position="202"/>
    </location>
</feature>
<keyword evidence="4 6" id="KW-0547">Nucleotide-binding</keyword>
<evidence type="ECO:0000256" key="1">
    <source>
        <dbReference type="ARBA" id="ARBA00000373"/>
    </source>
</evidence>
<evidence type="ECO:0000256" key="4">
    <source>
        <dbReference type="ARBA" id="ARBA00022741"/>
    </source>
</evidence>
<evidence type="ECO:0000256" key="6">
    <source>
        <dbReference type="HAMAP-Rule" id="MF_00836"/>
    </source>
</evidence>
<dbReference type="GO" id="GO:0033863">
    <property type="term" value="F:ribose 1,5-bisphosphate phosphokinase activity"/>
    <property type="evidence" value="ECO:0007669"/>
    <property type="project" value="UniProtKB-UniRule"/>
</dbReference>
<dbReference type="AlphaFoldDB" id="A0A261UA31"/>
<sequence>MDPILITPAATAPATTEAQRGRRLIYLMGASGSGKDTLLRHLRTTLQPDEPVLVAHRYITRPSSADESSVALSNAEFQRRIDLGCFALHWHSHGLHYGIGVEIDTWMAGNAVVIINGSRAHLALAHARYPRLTAIEVTTHPDVLAARLRQRGRETSAQIQARLEKAMQPYRIPATCCVNSLPNNTAPEDAAGELLKIARGLLPA</sequence>
<dbReference type="UniPathway" id="UPA00087">
    <property type="reaction ID" value="UER00175"/>
</dbReference>
<dbReference type="InterPro" id="IPR027417">
    <property type="entry name" value="P-loop_NTPase"/>
</dbReference>
<comment type="function">
    <text evidence="6">Catalyzes the phosphorylation of ribose 1,5-bisphosphate to 5-phospho-D-ribosyl alpha-1-diphosphate (PRPP).</text>
</comment>
<proteinExistence type="inferred from homology"/>
<dbReference type="OrthoDB" id="341217at2"/>
<dbReference type="Gene3D" id="3.40.50.300">
    <property type="entry name" value="P-loop containing nucleotide triphosphate hydrolases"/>
    <property type="match status" value="1"/>
</dbReference>
<dbReference type="EC" id="2.7.4.23" evidence="6"/>
<dbReference type="PANTHER" id="PTHR23117">
    <property type="entry name" value="GUANYLATE KINASE-RELATED"/>
    <property type="match status" value="1"/>
</dbReference>
<comment type="catalytic activity">
    <reaction evidence="1 6">
        <text>alpha-D-ribose 1,5-bisphosphate + ATP = 5-phospho-alpha-D-ribose 1-diphosphate + ADP</text>
        <dbReference type="Rhea" id="RHEA:20109"/>
        <dbReference type="ChEBI" id="CHEBI:30616"/>
        <dbReference type="ChEBI" id="CHEBI:58017"/>
        <dbReference type="ChEBI" id="CHEBI:68688"/>
        <dbReference type="ChEBI" id="CHEBI:456216"/>
        <dbReference type="EC" id="2.7.4.23"/>
    </reaction>
</comment>
<evidence type="ECO:0000313" key="9">
    <source>
        <dbReference type="Proteomes" id="UP000216885"/>
    </source>
</evidence>
<keyword evidence="5 6" id="KW-0067">ATP-binding</keyword>
<dbReference type="GO" id="GO:0005524">
    <property type="term" value="F:ATP binding"/>
    <property type="evidence" value="ECO:0007669"/>
    <property type="project" value="UniProtKB-KW"/>
</dbReference>
<dbReference type="NCBIfam" id="NF007485">
    <property type="entry name" value="PRK10078.1"/>
    <property type="match status" value="1"/>
</dbReference>
<comment type="similarity">
    <text evidence="6">Belongs to the ribose 1,5-bisphosphokinase family.</text>
</comment>
<dbReference type="GO" id="GO:0006015">
    <property type="term" value="P:5-phosphoribose 1-diphosphate biosynthetic process"/>
    <property type="evidence" value="ECO:0007669"/>
    <property type="project" value="UniProtKB-UniRule"/>
</dbReference>
<dbReference type="SUPFAM" id="SSF52540">
    <property type="entry name" value="P-loop containing nucleoside triphosphate hydrolases"/>
    <property type="match status" value="1"/>
</dbReference>
<evidence type="ECO:0000256" key="3">
    <source>
        <dbReference type="ARBA" id="ARBA00022679"/>
    </source>
</evidence>